<reference evidence="1" key="1">
    <citation type="submission" date="2013-07" db="EMBL/GenBank/DDBJ databases">
        <title>Sub-species coevolution in mutualistic symbiosis.</title>
        <authorList>
            <person name="Murfin K."/>
            <person name="Klassen J."/>
            <person name="Lee M."/>
            <person name="Forst S."/>
            <person name="Stock P."/>
            <person name="Goodrich-Blair H."/>
        </authorList>
    </citation>
    <scope>NUCLEOTIDE SEQUENCE [LARGE SCALE GENOMIC DNA]</scope>
    <source>
        <strain evidence="1">Puntauvense</strain>
    </source>
</reference>
<evidence type="ECO:0008006" key="3">
    <source>
        <dbReference type="Google" id="ProtNLM"/>
    </source>
</evidence>
<evidence type="ECO:0000313" key="1">
    <source>
        <dbReference type="EMBL" id="CDG97411.1"/>
    </source>
</evidence>
<protein>
    <recommendedName>
        <fullName evidence="3">GH26 domain-containing protein</fullName>
    </recommendedName>
</protein>
<accession>A0A077N5K8</accession>
<comment type="caution">
    <text evidence="1">The sequence shown here is derived from an EMBL/GenBank/DDBJ whole genome shotgun (WGS) entry which is preliminary data.</text>
</comment>
<dbReference type="HOGENOM" id="CLU_058252_0_0_6"/>
<organism evidence="1 2">
    <name type="scientific">Xenorhabdus bovienii str. puntauvense</name>
    <dbReference type="NCBI Taxonomy" id="1398201"/>
    <lineage>
        <taxon>Bacteria</taxon>
        <taxon>Pseudomonadati</taxon>
        <taxon>Pseudomonadota</taxon>
        <taxon>Gammaproteobacteria</taxon>
        <taxon>Enterobacterales</taxon>
        <taxon>Morganellaceae</taxon>
        <taxon>Xenorhabdus</taxon>
    </lineage>
</organism>
<gene>
    <name evidence="1" type="ORF">XBP1_2630001</name>
</gene>
<dbReference type="Proteomes" id="UP000028511">
    <property type="component" value="Unassembled WGS sequence"/>
</dbReference>
<sequence>MTFVVVKDSSFHHQRDVDMQIIMVCFILLFCAGKALAATPQNYLYTSSGQLEELHSLLARPDISGVQIVYTWQQLEKSKGEYDFSAIEKDLSILNKMNKKLFIQIQDRFFEPNNRNIPLYLLQESQYDGGLIAQSDNPGEGQASVQGWVSIQWNTALRERYQHLLAALATSFDGRIIGINLPETAIDIDMKKANADFTCDKYFSATIDNIIFARKVFKKSYVVQYVNFWPCEWNNECSYMSRLFDIAQKNNIGLGGPDIVPYKKAQMKNSYPFFHRYKNKLNLVAMAVQEPTLTYTNPQTKKKFTQQEFIKFAEEYLGANIIFWSASSPWLSK</sequence>
<name>A0A077N5K8_XENBV</name>
<proteinExistence type="predicted"/>
<dbReference type="EMBL" id="CBSW010000183">
    <property type="protein sequence ID" value="CDG97411.1"/>
    <property type="molecule type" value="Genomic_DNA"/>
</dbReference>
<dbReference type="AlphaFoldDB" id="A0A077N5K8"/>
<dbReference type="SUPFAM" id="SSF51445">
    <property type="entry name" value="(Trans)glycosidases"/>
    <property type="match status" value="1"/>
</dbReference>
<dbReference type="InterPro" id="IPR017853">
    <property type="entry name" value="GH"/>
</dbReference>
<dbReference type="Gene3D" id="3.20.20.80">
    <property type="entry name" value="Glycosidases"/>
    <property type="match status" value="1"/>
</dbReference>
<evidence type="ECO:0000313" key="2">
    <source>
        <dbReference type="Proteomes" id="UP000028511"/>
    </source>
</evidence>